<accession>A0A391NW01</accession>
<organism evidence="2 3">
    <name type="scientific">Kipferlia bialata</name>
    <dbReference type="NCBI Taxonomy" id="797122"/>
    <lineage>
        <taxon>Eukaryota</taxon>
        <taxon>Metamonada</taxon>
        <taxon>Carpediemonas-like organisms</taxon>
        <taxon>Kipferlia</taxon>
    </lineage>
</organism>
<dbReference type="Proteomes" id="UP000265618">
    <property type="component" value="Unassembled WGS sequence"/>
</dbReference>
<feature type="non-terminal residue" evidence="2">
    <location>
        <position position="63"/>
    </location>
</feature>
<proteinExistence type="predicted"/>
<evidence type="ECO:0000256" key="1">
    <source>
        <dbReference type="SAM" id="MobiDB-lite"/>
    </source>
</evidence>
<comment type="caution">
    <text evidence="2">The sequence shown here is derived from an EMBL/GenBank/DDBJ whole genome shotgun (WGS) entry which is preliminary data.</text>
</comment>
<evidence type="ECO:0000313" key="2">
    <source>
        <dbReference type="EMBL" id="GCA65295.1"/>
    </source>
</evidence>
<keyword evidence="3" id="KW-1185">Reference proteome</keyword>
<reference evidence="2 3" key="1">
    <citation type="journal article" date="2018" name="PLoS ONE">
        <title>The draft genome of Kipferlia bialata reveals reductive genome evolution in fornicate parasites.</title>
        <authorList>
            <person name="Tanifuji G."/>
            <person name="Takabayashi S."/>
            <person name="Kume K."/>
            <person name="Takagi M."/>
            <person name="Nakayama T."/>
            <person name="Kamikawa R."/>
            <person name="Inagaki Y."/>
            <person name="Hashimoto T."/>
        </authorList>
    </citation>
    <scope>NUCLEOTIDE SEQUENCE [LARGE SCALE GENOMIC DNA]</scope>
    <source>
        <strain evidence="2">NY0173</strain>
    </source>
</reference>
<name>A0A391NW01_9EUKA</name>
<feature type="region of interest" description="Disordered" evidence="1">
    <location>
        <begin position="1"/>
        <end position="46"/>
    </location>
</feature>
<feature type="compositionally biased region" description="Basic and acidic residues" evidence="1">
    <location>
        <begin position="27"/>
        <end position="38"/>
    </location>
</feature>
<dbReference type="AlphaFoldDB" id="A0A391NW01"/>
<dbReference type="EMBL" id="BDIP01010600">
    <property type="protein sequence ID" value="GCA65295.1"/>
    <property type="molecule type" value="Genomic_DNA"/>
</dbReference>
<protein>
    <submittedName>
        <fullName evidence="2">Uncharacterized protein</fullName>
    </submittedName>
</protein>
<evidence type="ECO:0000313" key="3">
    <source>
        <dbReference type="Proteomes" id="UP000265618"/>
    </source>
</evidence>
<sequence>MTLSHPPGLAGGGGGDAALGDQGQPDTWEREREEREAAAEVTLSHMPVAAHEHRSFSERYLYD</sequence>
<gene>
    <name evidence="2" type="ORF">KIPB_016790</name>
</gene>